<evidence type="ECO:0000313" key="3">
    <source>
        <dbReference type="Proteomes" id="UP001165122"/>
    </source>
</evidence>
<dbReference type="AlphaFoldDB" id="A0A9W7F3H3"/>
<keyword evidence="3" id="KW-1185">Reference proteome</keyword>
<feature type="region of interest" description="Disordered" evidence="1">
    <location>
        <begin position="1"/>
        <end position="168"/>
    </location>
</feature>
<dbReference type="OrthoDB" id="10528048at2759"/>
<feature type="compositionally biased region" description="Polar residues" evidence="1">
    <location>
        <begin position="13"/>
        <end position="28"/>
    </location>
</feature>
<feature type="compositionally biased region" description="Low complexity" evidence="1">
    <location>
        <begin position="108"/>
        <end position="144"/>
    </location>
</feature>
<sequence length="359" mass="38406">MTLSRSIRRTKASRSLDTLSAGDTSSSLRHVVAKKSGPGAKAKVRKKSNRNVLWEAPNVTPYSGNTPPLGPTTSDPKQSTNQPLGKVGQSLLMSVLTGRNPDHDKGYSSYSSSPPTNTSSPPVHSPYLQSSHSSHSSSTSLHPSTPRRFMSHSCPPSLQNSPPLSTYDPPLTLHTFDLGESRQMEDLGEKVIERVRRFSLVLEEQDENDSDGGYAVGLTLEDSTPPTSSLYPENPLYMSGGFGGIGRSTTIMSTYVIPDYFDPATKPSSSSHSQPRPIANSISNTTITNAASSSTSSLTIPLHATTPPTSVRGVGKGLPQPPIAPHVIESSSSLSTATTDLEEWEEDDHEIEALADLKI</sequence>
<evidence type="ECO:0000313" key="2">
    <source>
        <dbReference type="EMBL" id="GMI01794.1"/>
    </source>
</evidence>
<organism evidence="2 3">
    <name type="scientific">Triparma laevis f. longispina</name>
    <dbReference type="NCBI Taxonomy" id="1714387"/>
    <lineage>
        <taxon>Eukaryota</taxon>
        <taxon>Sar</taxon>
        <taxon>Stramenopiles</taxon>
        <taxon>Ochrophyta</taxon>
        <taxon>Bolidophyceae</taxon>
        <taxon>Parmales</taxon>
        <taxon>Triparmaceae</taxon>
        <taxon>Triparma</taxon>
    </lineage>
</organism>
<name>A0A9W7F3H3_9STRA</name>
<feature type="compositionally biased region" description="Low complexity" evidence="1">
    <location>
        <begin position="330"/>
        <end position="339"/>
    </location>
</feature>
<feature type="compositionally biased region" description="Basic residues" evidence="1">
    <location>
        <begin position="1"/>
        <end position="12"/>
    </location>
</feature>
<gene>
    <name evidence="2" type="ORF">TrLO_g3134</name>
</gene>
<feature type="compositionally biased region" description="Acidic residues" evidence="1">
    <location>
        <begin position="340"/>
        <end position="349"/>
    </location>
</feature>
<reference evidence="3" key="1">
    <citation type="journal article" date="2023" name="Commun. Biol.">
        <title>Genome analysis of Parmales, the sister group of diatoms, reveals the evolutionary specialization of diatoms from phago-mixotrophs to photoautotrophs.</title>
        <authorList>
            <person name="Ban H."/>
            <person name="Sato S."/>
            <person name="Yoshikawa S."/>
            <person name="Yamada K."/>
            <person name="Nakamura Y."/>
            <person name="Ichinomiya M."/>
            <person name="Sato N."/>
            <person name="Blanc-Mathieu R."/>
            <person name="Endo H."/>
            <person name="Kuwata A."/>
            <person name="Ogata H."/>
        </authorList>
    </citation>
    <scope>NUCLEOTIDE SEQUENCE [LARGE SCALE GENOMIC DNA]</scope>
    <source>
        <strain evidence="3">NIES 3700</strain>
    </source>
</reference>
<evidence type="ECO:0000256" key="1">
    <source>
        <dbReference type="SAM" id="MobiDB-lite"/>
    </source>
</evidence>
<dbReference type="EMBL" id="BRXW01000037">
    <property type="protein sequence ID" value="GMI01794.1"/>
    <property type="molecule type" value="Genomic_DNA"/>
</dbReference>
<feature type="compositionally biased region" description="Polar residues" evidence="1">
    <location>
        <begin position="154"/>
        <end position="164"/>
    </location>
</feature>
<feature type="compositionally biased region" description="Polar residues" evidence="1">
    <location>
        <begin position="60"/>
        <end position="83"/>
    </location>
</feature>
<protein>
    <submittedName>
        <fullName evidence="2">Uncharacterized protein</fullName>
    </submittedName>
</protein>
<feature type="region of interest" description="Disordered" evidence="1">
    <location>
        <begin position="294"/>
        <end position="349"/>
    </location>
</feature>
<accession>A0A9W7F3H3</accession>
<dbReference type="Proteomes" id="UP001165122">
    <property type="component" value="Unassembled WGS sequence"/>
</dbReference>
<proteinExistence type="predicted"/>
<comment type="caution">
    <text evidence="2">The sequence shown here is derived from an EMBL/GenBank/DDBJ whole genome shotgun (WGS) entry which is preliminary data.</text>
</comment>